<protein>
    <submittedName>
        <fullName evidence="4">Uncharacterized protein</fullName>
    </submittedName>
</protein>
<evidence type="ECO:0000313" key="5">
    <source>
        <dbReference type="Proteomes" id="UP001148838"/>
    </source>
</evidence>
<dbReference type="PRINTS" id="PR01415">
    <property type="entry name" value="ANKYRIN"/>
</dbReference>
<keyword evidence="1" id="KW-0677">Repeat</keyword>
<evidence type="ECO:0000256" key="3">
    <source>
        <dbReference type="PROSITE-ProRule" id="PRU00023"/>
    </source>
</evidence>
<organism evidence="4 5">
    <name type="scientific">Periplaneta americana</name>
    <name type="common">American cockroach</name>
    <name type="synonym">Blatta americana</name>
    <dbReference type="NCBI Taxonomy" id="6978"/>
    <lineage>
        <taxon>Eukaryota</taxon>
        <taxon>Metazoa</taxon>
        <taxon>Ecdysozoa</taxon>
        <taxon>Arthropoda</taxon>
        <taxon>Hexapoda</taxon>
        <taxon>Insecta</taxon>
        <taxon>Pterygota</taxon>
        <taxon>Neoptera</taxon>
        <taxon>Polyneoptera</taxon>
        <taxon>Dictyoptera</taxon>
        <taxon>Blattodea</taxon>
        <taxon>Blattoidea</taxon>
        <taxon>Blattidae</taxon>
        <taxon>Blattinae</taxon>
        <taxon>Periplaneta</taxon>
    </lineage>
</organism>
<name>A0ABQ8T8I7_PERAM</name>
<proteinExistence type="predicted"/>
<evidence type="ECO:0000256" key="2">
    <source>
        <dbReference type="ARBA" id="ARBA00023043"/>
    </source>
</evidence>
<reference evidence="4 5" key="1">
    <citation type="journal article" date="2022" name="Allergy">
        <title>Genome assembly and annotation of Periplaneta americana reveal a comprehensive cockroach allergen profile.</title>
        <authorList>
            <person name="Wang L."/>
            <person name="Xiong Q."/>
            <person name="Saelim N."/>
            <person name="Wang L."/>
            <person name="Nong W."/>
            <person name="Wan A.T."/>
            <person name="Shi M."/>
            <person name="Liu X."/>
            <person name="Cao Q."/>
            <person name="Hui J.H.L."/>
            <person name="Sookrung N."/>
            <person name="Leung T.F."/>
            <person name="Tungtrongchitr A."/>
            <person name="Tsui S.K.W."/>
        </authorList>
    </citation>
    <scope>NUCLEOTIDE SEQUENCE [LARGE SCALE GENOMIC DNA]</scope>
    <source>
        <strain evidence="4">PWHHKU_190912</strain>
    </source>
</reference>
<dbReference type="InterPro" id="IPR002110">
    <property type="entry name" value="Ankyrin_rpt"/>
</dbReference>
<keyword evidence="2 3" id="KW-0040">ANK repeat</keyword>
<dbReference type="Gene3D" id="1.25.40.20">
    <property type="entry name" value="Ankyrin repeat-containing domain"/>
    <property type="match status" value="4"/>
</dbReference>
<dbReference type="PROSITE" id="PS50297">
    <property type="entry name" value="ANK_REP_REGION"/>
    <property type="match status" value="6"/>
</dbReference>
<dbReference type="PANTHER" id="PTHR24141">
    <property type="entry name" value="2-5A-DEPENDENT RIBONUCLEASE"/>
    <property type="match status" value="1"/>
</dbReference>
<dbReference type="InterPro" id="IPR036770">
    <property type="entry name" value="Ankyrin_rpt-contain_sf"/>
</dbReference>
<feature type="repeat" description="ANK" evidence="3">
    <location>
        <begin position="176"/>
        <end position="208"/>
    </location>
</feature>
<dbReference type="PANTHER" id="PTHR24141:SF1">
    <property type="entry name" value="2-5A-DEPENDENT RIBONUCLEASE"/>
    <property type="match status" value="1"/>
</dbReference>
<dbReference type="SMART" id="SM00248">
    <property type="entry name" value="ANK"/>
    <property type="match status" value="7"/>
</dbReference>
<dbReference type="Proteomes" id="UP001148838">
    <property type="component" value="Unassembled WGS sequence"/>
</dbReference>
<gene>
    <name evidence="4" type="ORF">ANN_04422</name>
</gene>
<feature type="repeat" description="ANK" evidence="3">
    <location>
        <begin position="317"/>
        <end position="349"/>
    </location>
</feature>
<feature type="repeat" description="ANK" evidence="3">
    <location>
        <begin position="350"/>
        <end position="382"/>
    </location>
</feature>
<accession>A0ABQ8T8I7</accession>
<evidence type="ECO:0000313" key="4">
    <source>
        <dbReference type="EMBL" id="KAJ4442829.1"/>
    </source>
</evidence>
<keyword evidence="5" id="KW-1185">Reference proteome</keyword>
<comment type="caution">
    <text evidence="4">The sequence shown here is derived from an EMBL/GenBank/DDBJ whole genome shotgun (WGS) entry which is preliminary data.</text>
</comment>
<dbReference type="Pfam" id="PF12796">
    <property type="entry name" value="Ank_2"/>
    <property type="match status" value="3"/>
</dbReference>
<dbReference type="SUPFAM" id="SSF48403">
    <property type="entry name" value="Ankyrin repeat"/>
    <property type="match status" value="1"/>
</dbReference>
<dbReference type="Pfam" id="PF00023">
    <property type="entry name" value="Ank"/>
    <property type="match status" value="1"/>
</dbReference>
<sequence>MEALGVRFDKDHFAVTSSNWSGEHRDTFDIAQLCQSVPEFGGSLHCDWTRVTSTATARGAGSVAHKISILFEEKRQIDTTKPNKQDFEKQYKEFEEVHMHPKGKRDDQLPFLKENINNAAFGIQALREEILKYGHVYISCRVSAKQQCLDLETILNEENQQTLIKHKADKSFRNESGECALYLAAREGHLPVVKYLVEHGADIQLGDNNEYTPHCTKAIAGVEDNDANNSGCTARNVSAQQTVDIDICDKLSHTSLHKAAYYGHLPVVKCLLQHGANVNAVDILGQTPLHLAAKQGHFDIVEYLFTQNVQAEIGDNCGYTALHLAAYEGHLSVVRYLAQNEALINLGEDLGYSPLHFAAEEGHVNIVKCLLRNKADVNLQNNDGITALHLAAEEGHVFVVQCLLDNGALVNISDKTGNIPLRIAVEERHWSVVNCLLRRGSFSEWEPLRFLYV</sequence>
<feature type="repeat" description="ANK" evidence="3">
    <location>
        <begin position="284"/>
        <end position="316"/>
    </location>
</feature>
<dbReference type="EMBL" id="JAJSOF020000013">
    <property type="protein sequence ID" value="KAJ4442829.1"/>
    <property type="molecule type" value="Genomic_DNA"/>
</dbReference>
<feature type="repeat" description="ANK" evidence="3">
    <location>
        <begin position="383"/>
        <end position="415"/>
    </location>
</feature>
<feature type="repeat" description="ANK" evidence="3">
    <location>
        <begin position="251"/>
        <end position="283"/>
    </location>
</feature>
<evidence type="ECO:0000256" key="1">
    <source>
        <dbReference type="ARBA" id="ARBA00022737"/>
    </source>
</evidence>
<dbReference type="PROSITE" id="PS50088">
    <property type="entry name" value="ANK_REPEAT"/>
    <property type="match status" value="6"/>
</dbReference>